<dbReference type="AlphaFoldDB" id="A0A0F9EWW0"/>
<reference evidence="1" key="1">
    <citation type="journal article" date="2015" name="Nature">
        <title>Complex archaea that bridge the gap between prokaryotes and eukaryotes.</title>
        <authorList>
            <person name="Spang A."/>
            <person name="Saw J.H."/>
            <person name="Jorgensen S.L."/>
            <person name="Zaremba-Niedzwiedzka K."/>
            <person name="Martijn J."/>
            <person name="Lind A.E."/>
            <person name="van Eijk R."/>
            <person name="Schleper C."/>
            <person name="Guy L."/>
            <person name="Ettema T.J."/>
        </authorList>
    </citation>
    <scope>NUCLEOTIDE SEQUENCE</scope>
</reference>
<comment type="caution">
    <text evidence="1">The sequence shown here is derived from an EMBL/GenBank/DDBJ whole genome shotgun (WGS) entry which is preliminary data.</text>
</comment>
<accession>A0A0F9EWW0</accession>
<organism evidence="1">
    <name type="scientific">marine sediment metagenome</name>
    <dbReference type="NCBI Taxonomy" id="412755"/>
    <lineage>
        <taxon>unclassified sequences</taxon>
        <taxon>metagenomes</taxon>
        <taxon>ecological metagenomes</taxon>
    </lineage>
</organism>
<sequence>MWFRKKAPEKTPDFQECEGCGCLMRLARVTVDVGHTSFEPAMEAYCGKCAPPYTKMRHDGVKRRYYREEPAQYVEVDEKGKDIKEKSAPH</sequence>
<protein>
    <submittedName>
        <fullName evidence="1">Uncharacterized protein</fullName>
    </submittedName>
</protein>
<name>A0A0F9EWW0_9ZZZZ</name>
<proteinExistence type="predicted"/>
<evidence type="ECO:0000313" key="1">
    <source>
        <dbReference type="EMBL" id="KKL28308.1"/>
    </source>
</evidence>
<dbReference type="EMBL" id="LAZR01035142">
    <property type="protein sequence ID" value="KKL28308.1"/>
    <property type="molecule type" value="Genomic_DNA"/>
</dbReference>
<gene>
    <name evidence="1" type="ORF">LCGC14_2376440</name>
</gene>